<keyword evidence="4" id="KW-0378">Hydrolase</keyword>
<reference evidence="9" key="1">
    <citation type="submission" date="2016-10" db="EMBL/GenBank/DDBJ databases">
        <authorList>
            <person name="Varghese N."/>
            <person name="Submissions S."/>
        </authorList>
    </citation>
    <scope>NUCLEOTIDE SEQUENCE [LARGE SCALE GENOMIC DNA]</scope>
    <source>
        <strain evidence="9">ATCC 25963</strain>
    </source>
</reference>
<evidence type="ECO:0000259" key="7">
    <source>
        <dbReference type="Pfam" id="PF21447"/>
    </source>
</evidence>
<evidence type="ECO:0000256" key="1">
    <source>
        <dbReference type="ARBA" id="ARBA00007125"/>
    </source>
</evidence>
<evidence type="ECO:0000256" key="3">
    <source>
        <dbReference type="ARBA" id="ARBA00020416"/>
    </source>
</evidence>
<dbReference type="FunFam" id="3.30.420.40:FF:000023">
    <property type="entry name" value="Guanosine-5'-triphosphate,3'-diphosphate pyrophosphatase"/>
    <property type="match status" value="1"/>
</dbReference>
<dbReference type="InterPro" id="IPR022371">
    <property type="entry name" value="Exopolyphosphatase"/>
</dbReference>
<accession>A0A1I2GF04</accession>
<comment type="catalytic activity">
    <reaction evidence="5">
        <text>[phosphate](n) + H2O = [phosphate](n-1) + phosphate + H(+)</text>
        <dbReference type="Rhea" id="RHEA:21528"/>
        <dbReference type="Rhea" id="RHEA-COMP:9859"/>
        <dbReference type="Rhea" id="RHEA-COMP:14279"/>
        <dbReference type="ChEBI" id="CHEBI:15377"/>
        <dbReference type="ChEBI" id="CHEBI:15378"/>
        <dbReference type="ChEBI" id="CHEBI:16838"/>
        <dbReference type="ChEBI" id="CHEBI:43474"/>
        <dbReference type="EC" id="3.6.1.11"/>
    </reaction>
</comment>
<name>A0A1I2GF04_9BACT</name>
<gene>
    <name evidence="8" type="ORF">SAMN02745121_07248</name>
</gene>
<evidence type="ECO:0000313" key="8">
    <source>
        <dbReference type="EMBL" id="SFF16082.1"/>
    </source>
</evidence>
<evidence type="ECO:0000313" key="9">
    <source>
        <dbReference type="Proteomes" id="UP000199400"/>
    </source>
</evidence>
<evidence type="ECO:0000259" key="6">
    <source>
        <dbReference type="Pfam" id="PF02541"/>
    </source>
</evidence>
<dbReference type="SUPFAM" id="SSF109604">
    <property type="entry name" value="HD-domain/PDEase-like"/>
    <property type="match status" value="1"/>
</dbReference>
<dbReference type="Proteomes" id="UP000199400">
    <property type="component" value="Unassembled WGS sequence"/>
</dbReference>
<dbReference type="InterPro" id="IPR048950">
    <property type="entry name" value="Ppx_GppA_C"/>
</dbReference>
<dbReference type="PANTHER" id="PTHR30005">
    <property type="entry name" value="EXOPOLYPHOSPHATASE"/>
    <property type="match status" value="1"/>
</dbReference>
<dbReference type="RefSeq" id="WP_096328143.1">
    <property type="nucleotide sequence ID" value="NZ_FOMX01000032.1"/>
</dbReference>
<dbReference type="InterPro" id="IPR003695">
    <property type="entry name" value="Ppx_GppA_N"/>
</dbReference>
<dbReference type="InterPro" id="IPR043129">
    <property type="entry name" value="ATPase_NBD"/>
</dbReference>
<dbReference type="Gene3D" id="1.10.3210.10">
    <property type="entry name" value="Hypothetical protein af1432"/>
    <property type="match status" value="1"/>
</dbReference>
<dbReference type="PANTHER" id="PTHR30005:SF0">
    <property type="entry name" value="RETROGRADE REGULATION PROTEIN 2"/>
    <property type="match status" value="1"/>
</dbReference>
<dbReference type="Pfam" id="PF21447">
    <property type="entry name" value="Ppx-GppA_III"/>
    <property type="match status" value="1"/>
</dbReference>
<feature type="domain" description="Ppx/GppA phosphatase N-terminal" evidence="6">
    <location>
        <begin position="32"/>
        <end position="311"/>
    </location>
</feature>
<evidence type="ECO:0000256" key="2">
    <source>
        <dbReference type="ARBA" id="ARBA00012451"/>
    </source>
</evidence>
<evidence type="ECO:0000256" key="5">
    <source>
        <dbReference type="ARBA" id="ARBA00047607"/>
    </source>
</evidence>
<feature type="domain" description="Ppx/GppA phosphatase C-terminal" evidence="7">
    <location>
        <begin position="318"/>
        <end position="491"/>
    </location>
</feature>
<proteinExistence type="inferred from homology"/>
<dbReference type="PIRSF" id="PIRSF001267">
    <property type="entry name" value="Pyrophosphatase_GppA_Ppx"/>
    <property type="match status" value="1"/>
</dbReference>
<evidence type="ECO:0000256" key="4">
    <source>
        <dbReference type="ARBA" id="ARBA00022801"/>
    </source>
</evidence>
<dbReference type="AlphaFoldDB" id="A0A1I2GF04"/>
<dbReference type="InterPro" id="IPR030673">
    <property type="entry name" value="PyroPPase_GppA_Ppx"/>
</dbReference>
<dbReference type="Gene3D" id="3.30.420.40">
    <property type="match status" value="1"/>
</dbReference>
<keyword evidence="9" id="KW-1185">Reference proteome</keyword>
<dbReference type="GO" id="GO:0006793">
    <property type="term" value="P:phosphorus metabolic process"/>
    <property type="evidence" value="ECO:0007669"/>
    <property type="project" value="InterPro"/>
</dbReference>
<dbReference type="EC" id="3.6.1.11" evidence="2"/>
<dbReference type="NCBIfam" id="TIGR03706">
    <property type="entry name" value="exo_poly_only"/>
    <property type="match status" value="1"/>
</dbReference>
<dbReference type="GO" id="GO:0004309">
    <property type="term" value="F:exopolyphosphatase activity"/>
    <property type="evidence" value="ECO:0007669"/>
    <property type="project" value="UniProtKB-EC"/>
</dbReference>
<dbReference type="EMBL" id="FOMX01000032">
    <property type="protein sequence ID" value="SFF16082.1"/>
    <property type="molecule type" value="Genomic_DNA"/>
</dbReference>
<sequence length="505" mass="55657">MNEPTTPVTDSDSVAAVDLGSNSFHMVVGRVVDDTHFHIVDRLRERVALAAGFDEHHELTDKVQERALACLERFGQRLREFPEGRVRAVGTSAMRQASNAKAFLARAQAALGHHIEIIAGSEEARLIYLGVSHTLADDRGRRLVIDIGGGSTELIVGERFEPIRMDSLGMGCVGYSLRFFVDGKIRAEDFRKAEIAARLKLEPIERRYLEANWENCVGSSGTITAVDAILRANGWSDRGITAAGLRQLKKALIAAGNIHKIAGLAGVQADRAPVLPGGVAILLALFEGLQIEHMAISTGSMREGLLYDLLGRIRHEDVRDQTIRQLCQRYNVDMAQAGRVERLALHCFHQVREAWGLDPEVGQQLVGWAARLHEIGLSVAFSGYHKHSAYLVANSDMPGFSRADQELLAAMLLGQRKRLTREVFAGLPNSEAELAKSLTICLRVALRLARSRSPTPLPPFTATARRGALELGFLPDWIEAHPLTFADLLEEGEKLREIGFELRVR</sequence>
<dbReference type="InterPro" id="IPR050273">
    <property type="entry name" value="GppA/Ppx_hydrolase"/>
</dbReference>
<dbReference type="Pfam" id="PF02541">
    <property type="entry name" value="Ppx-GppA"/>
    <property type="match status" value="1"/>
</dbReference>
<comment type="similarity">
    <text evidence="1">Belongs to the GppA/Ppx family.</text>
</comment>
<dbReference type="OrthoDB" id="9793035at2"/>
<dbReference type="FunFam" id="3.30.420.150:FF:000001">
    <property type="entry name" value="Guanosine-5'-triphosphate,3'-diphosphate pyrophosphatase"/>
    <property type="match status" value="1"/>
</dbReference>
<protein>
    <recommendedName>
        <fullName evidence="3">Exopolyphosphatase</fullName>
        <ecNumber evidence="2">3.6.1.11</ecNumber>
    </recommendedName>
</protein>
<dbReference type="CDD" id="cd24053">
    <property type="entry name" value="ASKHA_NBD_EcPPX-GppA-like"/>
    <property type="match status" value="1"/>
</dbReference>
<dbReference type="SUPFAM" id="SSF53067">
    <property type="entry name" value="Actin-like ATPase domain"/>
    <property type="match status" value="2"/>
</dbReference>
<organism evidence="8 9">
    <name type="scientific">Nannocystis exedens</name>
    <dbReference type="NCBI Taxonomy" id="54"/>
    <lineage>
        <taxon>Bacteria</taxon>
        <taxon>Pseudomonadati</taxon>
        <taxon>Myxococcota</taxon>
        <taxon>Polyangia</taxon>
        <taxon>Nannocystales</taxon>
        <taxon>Nannocystaceae</taxon>
        <taxon>Nannocystis</taxon>
    </lineage>
</organism>
<dbReference type="STRING" id="54.SAMN02745121_07248"/>
<dbReference type="Gene3D" id="3.30.420.150">
    <property type="entry name" value="Exopolyphosphatase. Domain 2"/>
    <property type="match status" value="1"/>
</dbReference>